<dbReference type="SUPFAM" id="SSF48371">
    <property type="entry name" value="ARM repeat"/>
    <property type="match status" value="1"/>
</dbReference>
<keyword evidence="3" id="KW-0677">Repeat</keyword>
<keyword evidence="9" id="KW-1185">Reference proteome</keyword>
<name>A0AAW1PYS8_9CHLO</name>
<dbReference type="InterPro" id="IPR011989">
    <property type="entry name" value="ARM-like"/>
</dbReference>
<dbReference type="Proteomes" id="UP001489004">
    <property type="component" value="Unassembled WGS sequence"/>
</dbReference>
<accession>A0AAW1PYS8</accession>
<feature type="domain" description="BTB" evidence="5">
    <location>
        <begin position="18"/>
        <end position="69"/>
    </location>
</feature>
<evidence type="ECO:0000259" key="5">
    <source>
        <dbReference type="Pfam" id="PF00651"/>
    </source>
</evidence>
<evidence type="ECO:0000256" key="3">
    <source>
        <dbReference type="ARBA" id="ARBA00022737"/>
    </source>
</evidence>
<dbReference type="InterPro" id="IPR011705">
    <property type="entry name" value="BACK"/>
</dbReference>
<dbReference type="InterPro" id="IPR016024">
    <property type="entry name" value="ARM-type_fold"/>
</dbReference>
<comment type="caution">
    <text evidence="8">The sequence shown here is derived from an EMBL/GenBank/DDBJ whole genome shotgun (WGS) entry which is preliminary data.</text>
</comment>
<protein>
    <submittedName>
        <fullName evidence="8">Uncharacterized protein</fullName>
    </submittedName>
</protein>
<dbReference type="AlphaFoldDB" id="A0AAW1PYS8"/>
<feature type="domain" description="BACK" evidence="7">
    <location>
        <begin position="76"/>
        <end position="161"/>
    </location>
</feature>
<feature type="domain" description="Aminoglycoside phosphotransferase" evidence="6">
    <location>
        <begin position="216"/>
        <end position="334"/>
    </location>
</feature>
<dbReference type="Pfam" id="PF01636">
    <property type="entry name" value="APH"/>
    <property type="match status" value="1"/>
</dbReference>
<dbReference type="InterPro" id="IPR000210">
    <property type="entry name" value="BTB/POZ_dom"/>
</dbReference>
<evidence type="ECO:0000313" key="9">
    <source>
        <dbReference type="Proteomes" id="UP001489004"/>
    </source>
</evidence>
<dbReference type="Pfam" id="PF00651">
    <property type="entry name" value="BTB"/>
    <property type="match status" value="1"/>
</dbReference>
<evidence type="ECO:0000256" key="1">
    <source>
        <dbReference type="ARBA" id="ARBA00004906"/>
    </source>
</evidence>
<feature type="region of interest" description="Disordered" evidence="4">
    <location>
        <begin position="273"/>
        <end position="299"/>
    </location>
</feature>
<organism evidence="8 9">
    <name type="scientific">[Myrmecia] bisecta</name>
    <dbReference type="NCBI Taxonomy" id="41462"/>
    <lineage>
        <taxon>Eukaryota</taxon>
        <taxon>Viridiplantae</taxon>
        <taxon>Chlorophyta</taxon>
        <taxon>core chlorophytes</taxon>
        <taxon>Trebouxiophyceae</taxon>
        <taxon>Trebouxiales</taxon>
        <taxon>Trebouxiaceae</taxon>
        <taxon>Myrmecia</taxon>
    </lineage>
</organism>
<dbReference type="Gene3D" id="3.30.710.10">
    <property type="entry name" value="Potassium Channel Kv1.1, Chain A"/>
    <property type="match status" value="1"/>
</dbReference>
<reference evidence="8 9" key="1">
    <citation type="journal article" date="2024" name="Nat. Commun.">
        <title>Phylogenomics reveals the evolutionary origins of lichenization in chlorophyte algae.</title>
        <authorList>
            <person name="Puginier C."/>
            <person name="Libourel C."/>
            <person name="Otte J."/>
            <person name="Skaloud P."/>
            <person name="Haon M."/>
            <person name="Grisel S."/>
            <person name="Petersen M."/>
            <person name="Berrin J.G."/>
            <person name="Delaux P.M."/>
            <person name="Dal Grande F."/>
            <person name="Keller J."/>
        </authorList>
    </citation>
    <scope>NUCLEOTIDE SEQUENCE [LARGE SCALE GENOMIC DNA]</scope>
    <source>
        <strain evidence="8 9">SAG 2043</strain>
    </source>
</reference>
<dbReference type="PANTHER" id="PTHR24412:SF489">
    <property type="entry name" value="RING FINGER DOMAIN AND KELCH REPEAT-CONTAINING PROTEIN DDB_G0271372"/>
    <property type="match status" value="1"/>
</dbReference>
<evidence type="ECO:0000256" key="4">
    <source>
        <dbReference type="SAM" id="MobiDB-lite"/>
    </source>
</evidence>
<evidence type="ECO:0000313" key="8">
    <source>
        <dbReference type="EMBL" id="KAK9813237.1"/>
    </source>
</evidence>
<dbReference type="Gene3D" id="1.25.40.420">
    <property type="match status" value="1"/>
</dbReference>
<dbReference type="SUPFAM" id="SSF54695">
    <property type="entry name" value="POZ domain"/>
    <property type="match status" value="1"/>
</dbReference>
<dbReference type="Pfam" id="PF07707">
    <property type="entry name" value="BACK"/>
    <property type="match status" value="1"/>
</dbReference>
<dbReference type="Gene3D" id="1.25.10.10">
    <property type="entry name" value="Leucine-rich Repeat Variant"/>
    <property type="match status" value="1"/>
</dbReference>
<evidence type="ECO:0000256" key="2">
    <source>
        <dbReference type="ARBA" id="ARBA00022441"/>
    </source>
</evidence>
<dbReference type="InterPro" id="IPR002575">
    <property type="entry name" value="Aminoglycoside_PTrfase"/>
</dbReference>
<gene>
    <name evidence="8" type="ORF">WJX72_011257</name>
</gene>
<evidence type="ECO:0000259" key="6">
    <source>
        <dbReference type="Pfam" id="PF01636"/>
    </source>
</evidence>
<comment type="pathway">
    <text evidence="1">Protein modification; protein ubiquitination.</text>
</comment>
<dbReference type="EMBL" id="JALJOR010000008">
    <property type="protein sequence ID" value="KAK9813237.1"/>
    <property type="molecule type" value="Genomic_DNA"/>
</dbReference>
<evidence type="ECO:0000259" key="7">
    <source>
        <dbReference type="Pfam" id="PF07707"/>
    </source>
</evidence>
<proteinExistence type="predicted"/>
<sequence length="351" mass="37265">MTTATPDTIKMPAGSLTEEVEAEILQLVLEAVYGQEYKVTEHQLEALLAASNYLQVGCVQSACCAYLREELQDDNCWQTLATAAHFGCEELCKQTLTYSQKRASKTHKALQALPKDTLVNVLQSKFGSESDAIQVALTWAATEVNSQLEHLSEVLAAMRLTCSTWAVSEVKRADEANVQHDALIASRCVALQLETMGALAAIGSNNLANQDAFHEAHGIPALVGQSSIIEAGGIPALVYTLINGSSAAQLQACALLIDLCEDVAETAGGISSIPAMQPPPHAGLPQDMQAAEAVPDECRTGNAANQDAIREAGAVAALLQLLLQDIPAVQPNTDKPLRVIINDMQTEPAAK</sequence>
<dbReference type="CDD" id="cd14733">
    <property type="entry name" value="BACK"/>
    <property type="match status" value="1"/>
</dbReference>
<dbReference type="PANTHER" id="PTHR24412">
    <property type="entry name" value="KELCH PROTEIN"/>
    <property type="match status" value="1"/>
</dbReference>
<dbReference type="InterPro" id="IPR011333">
    <property type="entry name" value="SKP1/BTB/POZ_sf"/>
</dbReference>
<keyword evidence="2" id="KW-0880">Kelch repeat</keyword>